<evidence type="ECO:0000313" key="3">
    <source>
        <dbReference type="Proteomes" id="UP000815677"/>
    </source>
</evidence>
<keyword evidence="3" id="KW-1185">Reference proteome</keyword>
<feature type="compositionally biased region" description="Low complexity" evidence="1">
    <location>
        <begin position="226"/>
        <end position="238"/>
    </location>
</feature>
<accession>A0ABQ0L9F4</accession>
<dbReference type="EMBL" id="DF844009">
    <property type="protein sequence ID" value="GAT47792.1"/>
    <property type="molecule type" value="Genomic_DNA"/>
</dbReference>
<dbReference type="Proteomes" id="UP000815677">
    <property type="component" value="Unassembled WGS sequence"/>
</dbReference>
<reference evidence="2" key="1">
    <citation type="submission" date="2014-09" db="EMBL/GenBank/DDBJ databases">
        <title>Genome sequence of the luminous mushroom Mycena chlorophos for searching fungal bioluminescence genes.</title>
        <authorList>
            <person name="Tanaka Y."/>
            <person name="Kasuga D."/>
            <person name="Oba Y."/>
            <person name="Hase S."/>
            <person name="Sato K."/>
            <person name="Oba Y."/>
            <person name="Sakakibara Y."/>
        </authorList>
    </citation>
    <scope>NUCLEOTIDE SEQUENCE</scope>
</reference>
<gene>
    <name evidence="2" type="ORF">MCHLO_05235</name>
</gene>
<protein>
    <submittedName>
        <fullName evidence="2">Uncharacterized protein</fullName>
    </submittedName>
</protein>
<name>A0ABQ0L9F4_MYCCL</name>
<evidence type="ECO:0000313" key="2">
    <source>
        <dbReference type="EMBL" id="GAT47792.1"/>
    </source>
</evidence>
<proteinExistence type="predicted"/>
<feature type="region of interest" description="Disordered" evidence="1">
    <location>
        <begin position="226"/>
        <end position="245"/>
    </location>
</feature>
<evidence type="ECO:0000256" key="1">
    <source>
        <dbReference type="SAM" id="MobiDB-lite"/>
    </source>
</evidence>
<organism evidence="2 3">
    <name type="scientific">Mycena chlorophos</name>
    <name type="common">Agaric fungus</name>
    <name type="synonym">Agaricus chlorophos</name>
    <dbReference type="NCBI Taxonomy" id="658473"/>
    <lineage>
        <taxon>Eukaryota</taxon>
        <taxon>Fungi</taxon>
        <taxon>Dikarya</taxon>
        <taxon>Basidiomycota</taxon>
        <taxon>Agaricomycotina</taxon>
        <taxon>Agaricomycetes</taxon>
        <taxon>Agaricomycetidae</taxon>
        <taxon>Agaricales</taxon>
        <taxon>Marasmiineae</taxon>
        <taxon>Mycenaceae</taxon>
        <taxon>Mycena</taxon>
    </lineage>
</organism>
<sequence>MGFARERLLWTRRRLARPSFKPLRVVSGNVRHGRWWCREESGKALSNRTEAPASCSKLELACFFPATRSHAPHLPSLLPTPPIALPARPTPGRIHALATLGTLSAAGDVKLLDLPRAARHTYCARVPHAAAAYSRVFVGSARMTETKGSPGWCQPQQLTFWRYRIGPASTLSSPFIPRQHRTSAFVSVHNTGTESTTRLHMHSLPRSAAALHRALLSARMGLPAVSSRTRTTSATSPVGGAYPEP</sequence>